<gene>
    <name evidence="2" type="ORF">SKTS_33300</name>
</gene>
<name>A0A6F8VFI9_9PROT</name>
<protein>
    <recommendedName>
        <fullName evidence="1">DUF4376 domain-containing protein</fullName>
    </recommendedName>
</protein>
<feature type="domain" description="DUF4376" evidence="1">
    <location>
        <begin position="63"/>
        <end position="169"/>
    </location>
</feature>
<dbReference type="RefSeq" id="WP_173067857.1">
    <property type="nucleotide sequence ID" value="NZ_AP022853.1"/>
</dbReference>
<evidence type="ECO:0000313" key="2">
    <source>
        <dbReference type="EMBL" id="BCB28444.1"/>
    </source>
</evidence>
<dbReference type="EMBL" id="AP022853">
    <property type="protein sequence ID" value="BCB28444.1"/>
    <property type="molecule type" value="Genomic_DNA"/>
</dbReference>
<dbReference type="KEGG" id="slac:SKTS_33300"/>
<evidence type="ECO:0000259" key="1">
    <source>
        <dbReference type="Pfam" id="PF14301"/>
    </source>
</evidence>
<organism evidence="2 3">
    <name type="scientific">Sulfurimicrobium lacus</name>
    <dbReference type="NCBI Taxonomy" id="2715678"/>
    <lineage>
        <taxon>Bacteria</taxon>
        <taxon>Pseudomonadati</taxon>
        <taxon>Pseudomonadota</taxon>
        <taxon>Betaproteobacteria</taxon>
        <taxon>Nitrosomonadales</taxon>
        <taxon>Sulfuricellaceae</taxon>
        <taxon>Sulfurimicrobium</taxon>
    </lineage>
</organism>
<dbReference type="AlphaFoldDB" id="A0A6F8VFI9"/>
<dbReference type="Pfam" id="PF14301">
    <property type="entry name" value="DUF4376"/>
    <property type="match status" value="1"/>
</dbReference>
<dbReference type="Proteomes" id="UP000502260">
    <property type="component" value="Chromosome"/>
</dbReference>
<sequence>MRFSKITGNFYPEDTEYSTLPPDIVTVSQEDYERAMGRAIGETLDVVNGSIVIVPVPAPTASEIKTVKLEAIKGERDRRIQTGGYKVGAKWFHSDTFSRTQQMGLVMLGANIPANTPWKTMDGTAVVMTQALAGQIFATAAASDIAIFAAAETHKAAMEAAVDPSAYDFSGSWPQTYAESIAPA</sequence>
<dbReference type="InterPro" id="IPR025484">
    <property type="entry name" value="DUF4376"/>
</dbReference>
<reference evidence="3" key="1">
    <citation type="submission" date="2020-03" db="EMBL/GenBank/DDBJ databases">
        <title>Complete genome sequence of sulfur-oxidizing bacterium skT11.</title>
        <authorList>
            <person name="Kanda M."/>
            <person name="Kojima H."/>
            <person name="Fukui M."/>
        </authorList>
    </citation>
    <scope>NUCLEOTIDE SEQUENCE [LARGE SCALE GENOMIC DNA]</scope>
    <source>
        <strain evidence="3">skT11</strain>
    </source>
</reference>
<accession>A0A6F8VFI9</accession>
<proteinExistence type="predicted"/>
<keyword evidence="3" id="KW-1185">Reference proteome</keyword>
<evidence type="ECO:0000313" key="3">
    <source>
        <dbReference type="Proteomes" id="UP000502260"/>
    </source>
</evidence>